<dbReference type="PANTHER" id="PTHR43640:SF1">
    <property type="entry name" value="THIOREDOXIN-DEPENDENT PEROXIREDOXIN"/>
    <property type="match status" value="1"/>
</dbReference>
<feature type="chain" id="PRO_5011746284" evidence="1">
    <location>
        <begin position="19"/>
        <end position="203"/>
    </location>
</feature>
<keyword evidence="1" id="KW-0732">Signal</keyword>
<dbReference type="InterPro" id="IPR000866">
    <property type="entry name" value="AhpC/TSA"/>
</dbReference>
<dbReference type="OrthoDB" id="9809746at2"/>
<dbReference type="Gene3D" id="3.40.30.10">
    <property type="entry name" value="Glutaredoxin"/>
    <property type="match status" value="1"/>
</dbReference>
<dbReference type="GO" id="GO:0016491">
    <property type="term" value="F:oxidoreductase activity"/>
    <property type="evidence" value="ECO:0007669"/>
    <property type="project" value="InterPro"/>
</dbReference>
<protein>
    <submittedName>
        <fullName evidence="3">Peroxiredoxin</fullName>
    </submittedName>
</protein>
<sequence length="203" mass="22738">MKQLRILALAVVVAAASAFTLKTVNPGYKVGDIATDFRLKNVNDKMVSLKDYKDAKGFIVVFTCNHCPYAKAYEDRIIALDKKFSKLGYPVIAINPNNPAKQPEDAFDRMKTRAKEKKFTFPYLFDEGQRIYPQYGATKTPHVYILKKTAKGNQVQYIGAIDDNHEDEKAVKEKYVENAVNALLAGKDVPVKETKAIGCTIKV</sequence>
<feature type="domain" description="Thioredoxin" evidence="2">
    <location>
        <begin position="28"/>
        <end position="185"/>
    </location>
</feature>
<dbReference type="RefSeq" id="WP_091140416.1">
    <property type="nucleotide sequence ID" value="NZ_FMVF01000002.1"/>
</dbReference>
<dbReference type="GO" id="GO:0016209">
    <property type="term" value="F:antioxidant activity"/>
    <property type="evidence" value="ECO:0007669"/>
    <property type="project" value="InterPro"/>
</dbReference>
<dbReference type="InterPro" id="IPR047262">
    <property type="entry name" value="PRX-like1"/>
</dbReference>
<dbReference type="STRING" id="490189.SAMN02927903_00277"/>
<evidence type="ECO:0000256" key="1">
    <source>
        <dbReference type="SAM" id="SignalP"/>
    </source>
</evidence>
<reference evidence="3 4" key="1">
    <citation type="submission" date="2016-10" db="EMBL/GenBank/DDBJ databases">
        <authorList>
            <person name="de Groot N.N."/>
        </authorList>
    </citation>
    <scope>NUCLEOTIDE SEQUENCE [LARGE SCALE GENOMIC DNA]</scope>
    <source>
        <strain evidence="3 4">CGMCC 1.7031</strain>
    </source>
</reference>
<organism evidence="3 4">
    <name type="scientific">Flavobacterium caeni</name>
    <dbReference type="NCBI Taxonomy" id="490189"/>
    <lineage>
        <taxon>Bacteria</taxon>
        <taxon>Pseudomonadati</taxon>
        <taxon>Bacteroidota</taxon>
        <taxon>Flavobacteriia</taxon>
        <taxon>Flavobacteriales</taxon>
        <taxon>Flavobacteriaceae</taxon>
        <taxon>Flavobacterium</taxon>
    </lineage>
</organism>
<dbReference type="InterPro" id="IPR036249">
    <property type="entry name" value="Thioredoxin-like_sf"/>
</dbReference>
<evidence type="ECO:0000313" key="4">
    <source>
        <dbReference type="Proteomes" id="UP000199354"/>
    </source>
</evidence>
<dbReference type="InterPro" id="IPR013766">
    <property type="entry name" value="Thioredoxin_domain"/>
</dbReference>
<dbReference type="EMBL" id="FMVF01000002">
    <property type="protein sequence ID" value="SCX86022.1"/>
    <property type="molecule type" value="Genomic_DNA"/>
</dbReference>
<keyword evidence="4" id="KW-1185">Reference proteome</keyword>
<dbReference type="Proteomes" id="UP000199354">
    <property type="component" value="Unassembled WGS sequence"/>
</dbReference>
<evidence type="ECO:0000313" key="3">
    <source>
        <dbReference type="EMBL" id="SCX86022.1"/>
    </source>
</evidence>
<feature type="signal peptide" evidence="1">
    <location>
        <begin position="1"/>
        <end position="18"/>
    </location>
</feature>
<evidence type="ECO:0000259" key="2">
    <source>
        <dbReference type="PROSITE" id="PS51352"/>
    </source>
</evidence>
<dbReference type="PROSITE" id="PS51352">
    <property type="entry name" value="THIOREDOXIN_2"/>
    <property type="match status" value="1"/>
</dbReference>
<accession>A0A1G5B7B6</accession>
<dbReference type="SUPFAM" id="SSF52833">
    <property type="entry name" value="Thioredoxin-like"/>
    <property type="match status" value="1"/>
</dbReference>
<name>A0A1G5B7B6_9FLAO</name>
<dbReference type="Pfam" id="PF00578">
    <property type="entry name" value="AhpC-TSA"/>
    <property type="match status" value="1"/>
</dbReference>
<dbReference type="CDD" id="cd02969">
    <property type="entry name" value="PRX_like1"/>
    <property type="match status" value="1"/>
</dbReference>
<proteinExistence type="predicted"/>
<gene>
    <name evidence="3" type="ORF">SAMN02927903_00277</name>
</gene>
<dbReference type="PANTHER" id="PTHR43640">
    <property type="entry name" value="OS07G0260300 PROTEIN"/>
    <property type="match status" value="1"/>
</dbReference>
<dbReference type="AlphaFoldDB" id="A0A1G5B7B6"/>